<reference evidence="9 10" key="1">
    <citation type="submission" date="2015-01" db="EMBL/GenBank/DDBJ databases">
        <title>The Genome Sequence of Exophiala mesophila CBS40295.</title>
        <authorList>
            <consortium name="The Broad Institute Genomics Platform"/>
            <person name="Cuomo C."/>
            <person name="de Hoog S."/>
            <person name="Gorbushina A."/>
            <person name="Stielow B."/>
            <person name="Teixiera M."/>
            <person name="Abouelleil A."/>
            <person name="Chapman S.B."/>
            <person name="Priest M."/>
            <person name="Young S.K."/>
            <person name="Wortman J."/>
            <person name="Nusbaum C."/>
            <person name="Birren B."/>
        </authorList>
    </citation>
    <scope>NUCLEOTIDE SEQUENCE [LARGE SCALE GENOMIC DNA]</scope>
    <source>
        <strain evidence="9 10">CBS 40295</strain>
    </source>
</reference>
<evidence type="ECO:0000259" key="8">
    <source>
        <dbReference type="PROSITE" id="PS50850"/>
    </source>
</evidence>
<dbReference type="Proteomes" id="UP000054302">
    <property type="component" value="Unassembled WGS sequence"/>
</dbReference>
<feature type="region of interest" description="Disordered" evidence="6">
    <location>
        <begin position="527"/>
        <end position="562"/>
    </location>
</feature>
<dbReference type="InterPro" id="IPR011701">
    <property type="entry name" value="MFS"/>
</dbReference>
<feature type="transmembrane region" description="Helical" evidence="7">
    <location>
        <begin position="464"/>
        <end position="483"/>
    </location>
</feature>
<dbReference type="InterPro" id="IPR020846">
    <property type="entry name" value="MFS_dom"/>
</dbReference>
<feature type="transmembrane region" description="Helical" evidence="7">
    <location>
        <begin position="318"/>
        <end position="343"/>
    </location>
</feature>
<feature type="transmembrane region" description="Helical" evidence="7">
    <location>
        <begin position="64"/>
        <end position="86"/>
    </location>
</feature>
<feature type="domain" description="Major facilitator superfamily (MFS) profile" evidence="8">
    <location>
        <begin position="26"/>
        <end position="527"/>
    </location>
</feature>
<dbReference type="GO" id="GO:0022857">
    <property type="term" value="F:transmembrane transporter activity"/>
    <property type="evidence" value="ECO:0007669"/>
    <property type="project" value="InterPro"/>
</dbReference>
<feature type="transmembrane region" description="Helical" evidence="7">
    <location>
        <begin position="123"/>
        <end position="147"/>
    </location>
</feature>
<feature type="transmembrane region" description="Helical" evidence="7">
    <location>
        <begin position="373"/>
        <end position="396"/>
    </location>
</feature>
<comment type="subcellular location">
    <subcellularLocation>
        <location evidence="1">Membrane</location>
        <topology evidence="1">Multi-pass membrane protein</topology>
    </subcellularLocation>
</comment>
<feature type="transmembrane region" description="Helical" evidence="7">
    <location>
        <begin position="98"/>
        <end position="117"/>
    </location>
</feature>
<feature type="transmembrane region" description="Helical" evidence="7">
    <location>
        <begin position="432"/>
        <end position="457"/>
    </location>
</feature>
<dbReference type="Pfam" id="PF07690">
    <property type="entry name" value="MFS_1"/>
    <property type="match status" value="1"/>
</dbReference>
<evidence type="ECO:0000313" key="9">
    <source>
        <dbReference type="EMBL" id="KIV95167.1"/>
    </source>
</evidence>
<feature type="transmembrane region" description="Helical" evidence="7">
    <location>
        <begin position="408"/>
        <end position="426"/>
    </location>
</feature>
<name>A0A0D1ZKK8_EXOME</name>
<feature type="transmembrane region" description="Helical" evidence="7">
    <location>
        <begin position="27"/>
        <end position="49"/>
    </location>
</feature>
<dbReference type="InterPro" id="IPR036259">
    <property type="entry name" value="MFS_trans_sf"/>
</dbReference>
<feature type="compositionally biased region" description="Polar residues" evidence="6">
    <location>
        <begin position="281"/>
        <end position="290"/>
    </location>
</feature>
<protein>
    <recommendedName>
        <fullName evidence="8">Major facilitator superfamily (MFS) profile domain-containing protein</fullName>
    </recommendedName>
</protein>
<dbReference type="HOGENOM" id="CLU_001265_54_6_1"/>
<gene>
    <name evidence="9" type="ORF">PV10_02848</name>
</gene>
<keyword evidence="10" id="KW-1185">Reference proteome</keyword>
<evidence type="ECO:0000313" key="10">
    <source>
        <dbReference type="Proteomes" id="UP000054302"/>
    </source>
</evidence>
<dbReference type="OMA" id="AWWACGI"/>
<organism evidence="9 10">
    <name type="scientific">Exophiala mesophila</name>
    <name type="common">Black yeast-like fungus</name>
    <dbReference type="NCBI Taxonomy" id="212818"/>
    <lineage>
        <taxon>Eukaryota</taxon>
        <taxon>Fungi</taxon>
        <taxon>Dikarya</taxon>
        <taxon>Ascomycota</taxon>
        <taxon>Pezizomycotina</taxon>
        <taxon>Eurotiomycetes</taxon>
        <taxon>Chaetothyriomycetidae</taxon>
        <taxon>Chaetothyriales</taxon>
        <taxon>Herpotrichiellaceae</taxon>
        <taxon>Exophiala</taxon>
    </lineage>
</organism>
<feature type="transmembrane region" description="Helical" evidence="7">
    <location>
        <begin position="159"/>
        <end position="180"/>
    </location>
</feature>
<feature type="transmembrane region" description="Helical" evidence="7">
    <location>
        <begin position="503"/>
        <end position="521"/>
    </location>
</feature>
<feature type="region of interest" description="Disordered" evidence="6">
    <location>
        <begin position="265"/>
        <end position="290"/>
    </location>
</feature>
<dbReference type="EMBL" id="KN847521">
    <property type="protein sequence ID" value="KIV95167.1"/>
    <property type="molecule type" value="Genomic_DNA"/>
</dbReference>
<feature type="transmembrane region" description="Helical" evidence="7">
    <location>
        <begin position="200"/>
        <end position="222"/>
    </location>
</feature>
<dbReference type="RefSeq" id="XP_016226741.1">
    <property type="nucleotide sequence ID" value="XM_016367223.1"/>
</dbReference>
<dbReference type="OrthoDB" id="10262656at2759"/>
<evidence type="ECO:0000256" key="1">
    <source>
        <dbReference type="ARBA" id="ARBA00004141"/>
    </source>
</evidence>
<dbReference type="Gene3D" id="1.20.1250.20">
    <property type="entry name" value="MFS general substrate transporter like domains"/>
    <property type="match status" value="1"/>
</dbReference>
<keyword evidence="3 7" id="KW-0812">Transmembrane</keyword>
<proteinExistence type="predicted"/>
<dbReference type="PANTHER" id="PTHR23504:SF15">
    <property type="entry name" value="MAJOR FACILITATOR SUPERFAMILY (MFS) PROFILE DOMAIN-CONTAINING PROTEIN"/>
    <property type="match status" value="1"/>
</dbReference>
<evidence type="ECO:0000256" key="2">
    <source>
        <dbReference type="ARBA" id="ARBA00022448"/>
    </source>
</evidence>
<dbReference type="CDD" id="cd17330">
    <property type="entry name" value="MFS_SLC46_TetA_like"/>
    <property type="match status" value="1"/>
</dbReference>
<evidence type="ECO:0000256" key="3">
    <source>
        <dbReference type="ARBA" id="ARBA00022692"/>
    </source>
</evidence>
<dbReference type="GO" id="GO:0016020">
    <property type="term" value="C:membrane"/>
    <property type="evidence" value="ECO:0007669"/>
    <property type="project" value="UniProtKB-SubCell"/>
</dbReference>
<keyword evidence="4 7" id="KW-1133">Transmembrane helix</keyword>
<evidence type="ECO:0000256" key="4">
    <source>
        <dbReference type="ARBA" id="ARBA00022989"/>
    </source>
</evidence>
<dbReference type="AlphaFoldDB" id="A0A0D1ZKK8"/>
<evidence type="ECO:0000256" key="5">
    <source>
        <dbReference type="ARBA" id="ARBA00023136"/>
    </source>
</evidence>
<keyword evidence="2" id="KW-0813">Transport</keyword>
<evidence type="ECO:0000256" key="6">
    <source>
        <dbReference type="SAM" id="MobiDB-lite"/>
    </source>
</evidence>
<evidence type="ECO:0000256" key="7">
    <source>
        <dbReference type="SAM" id="Phobius"/>
    </source>
</evidence>
<sequence>MPPLLTKLFLRDRGSNTTQDHFPARQLFVLALCRICEPIAFMSIFPYAYRMIETFNITSNADQISIYAGMLITAFAFAEFSTGVIWGRVSDRVGRKPVLVMGLVGTALSMLSFGFATSLPAAILARALGGLLNGNVGVLQTTVAELVTKKEHQPRAYSIMPFVWGLGSIIGPAMGGALAQPCESYPRVFPRGGLFDTYPFLLPNLVCVIILIFGIINGVLFLEETHAEKRGDKDWGREFGQVLINKIFPSRSTKTSNSYDYINDQDAIAEDDDPPPGYRSTEGSPRLESTTTVTLQPDLEILREKQTHGVVKTFNRHVVLIIVGYAILAYHSVSFDALMPILLSEDRMTREQSEQTVLPFKFLGGFGKSTQSIGFMMAVQASYSMFAQLCLFPYLARKLGSLRAFRSVMTIWPALYFIVPYLVLLPERLQTGGIYLTLMTKITFQVIAFPSNAILLANAAPSKSVLGTINGVAASTACLARSLGPVVTGLIHSAGLKLGYNGLGWWAGGIVCAIGALESYWMEDTEGRRDRPSAPEEPNTCEPLLHSAVEPPEETSVLQTDSLTLMDDLDLTTPRKHEFDFDRKE</sequence>
<accession>A0A0D1ZKK8</accession>
<dbReference type="GeneID" id="27320693"/>
<dbReference type="PANTHER" id="PTHR23504">
    <property type="entry name" value="MAJOR FACILITATOR SUPERFAMILY DOMAIN-CONTAINING PROTEIN 10"/>
    <property type="match status" value="1"/>
</dbReference>
<dbReference type="SUPFAM" id="SSF103473">
    <property type="entry name" value="MFS general substrate transporter"/>
    <property type="match status" value="1"/>
</dbReference>
<dbReference type="VEuPathDB" id="FungiDB:PV10_02848"/>
<dbReference type="PROSITE" id="PS50850">
    <property type="entry name" value="MFS"/>
    <property type="match status" value="1"/>
</dbReference>
<keyword evidence="5 7" id="KW-0472">Membrane</keyword>